<accession>A0A817T2T7</accession>
<dbReference type="OrthoDB" id="9993074at2759"/>
<evidence type="ECO:0000313" key="3">
    <source>
        <dbReference type="Proteomes" id="UP000663825"/>
    </source>
</evidence>
<evidence type="ECO:0000256" key="1">
    <source>
        <dbReference type="SAM" id="Phobius"/>
    </source>
</evidence>
<keyword evidence="1" id="KW-1133">Transmembrane helix</keyword>
<proteinExistence type="predicted"/>
<dbReference type="EMBL" id="CAJNXB010003306">
    <property type="protein sequence ID" value="CAF3307796.1"/>
    <property type="molecule type" value="Genomic_DNA"/>
</dbReference>
<keyword evidence="1" id="KW-0472">Membrane</keyword>
<dbReference type="AlphaFoldDB" id="A0A817T2T7"/>
<reference evidence="2" key="1">
    <citation type="submission" date="2021-02" db="EMBL/GenBank/DDBJ databases">
        <authorList>
            <person name="Nowell W R."/>
        </authorList>
    </citation>
    <scope>NUCLEOTIDE SEQUENCE</scope>
</reference>
<protein>
    <submittedName>
        <fullName evidence="2">Uncharacterized protein</fullName>
    </submittedName>
</protein>
<dbReference type="Proteomes" id="UP000663825">
    <property type="component" value="Unassembled WGS sequence"/>
</dbReference>
<name>A0A817T2T7_9BILA</name>
<feature type="transmembrane region" description="Helical" evidence="1">
    <location>
        <begin position="326"/>
        <end position="348"/>
    </location>
</feature>
<gene>
    <name evidence="2" type="ORF">TIS948_LOCUS18988</name>
</gene>
<organism evidence="2 3">
    <name type="scientific">Rotaria socialis</name>
    <dbReference type="NCBI Taxonomy" id="392032"/>
    <lineage>
        <taxon>Eukaryota</taxon>
        <taxon>Metazoa</taxon>
        <taxon>Spiralia</taxon>
        <taxon>Gnathifera</taxon>
        <taxon>Rotifera</taxon>
        <taxon>Eurotatoria</taxon>
        <taxon>Bdelloidea</taxon>
        <taxon>Philodinida</taxon>
        <taxon>Philodinidae</taxon>
        <taxon>Rotaria</taxon>
    </lineage>
</organism>
<sequence>MMIIIIFEIKSSDWTTITVHSLSIRQRENLYNQYPNALQCPCSNISTPYETFIQVTPIQHQVCTSNFVQLWWHESIRSVENNKKSLNSSIFISSYFQTLAVLCELTELKLNDKIRQFSSTIFVVTDAAIDQFIMLNPSRLCQIVERVQGITNGNTFVSSYLLNWYWPLHNTSNQTIVRAHAGALNDSCSCEKHRHCVQPGGIYSSTMNNAYWIMPGIRVGCSIVETWLNSTLECLYNQACINLLQVYVSTASVYISDVINVTVLDPVLPSRFATNIMIQELVNELFIESFQYEISYLEFYNQCAPSVCLYTFGKRSNFLIIISRILALWGGLTVIFGFLAPCFVKLLFKINAYRKKN</sequence>
<comment type="caution">
    <text evidence="2">The sequence shown here is derived from an EMBL/GenBank/DDBJ whole genome shotgun (WGS) entry which is preliminary data.</text>
</comment>
<evidence type="ECO:0000313" key="2">
    <source>
        <dbReference type="EMBL" id="CAF3307796.1"/>
    </source>
</evidence>
<keyword evidence="1" id="KW-0812">Transmembrane</keyword>